<dbReference type="Gene3D" id="3.40.50.300">
    <property type="entry name" value="P-loop containing nucleotide triphosphate hydrolases"/>
    <property type="match status" value="1"/>
</dbReference>
<accession>A0A1I2NA83</accession>
<dbReference type="STRING" id="35752.SAMN05421541_13829"/>
<dbReference type="InterPro" id="IPR027417">
    <property type="entry name" value="P-loop_NTPase"/>
</dbReference>
<protein>
    <submittedName>
        <fullName evidence="4">Sulfotransferase domain-containing protein</fullName>
    </submittedName>
</protein>
<comment type="similarity">
    <text evidence="1">Belongs to the sulfotransferase 1 family.</text>
</comment>
<organism evidence="4 5">
    <name type="scientific">Actinoplanes philippinensis</name>
    <dbReference type="NCBI Taxonomy" id="35752"/>
    <lineage>
        <taxon>Bacteria</taxon>
        <taxon>Bacillati</taxon>
        <taxon>Actinomycetota</taxon>
        <taxon>Actinomycetes</taxon>
        <taxon>Micromonosporales</taxon>
        <taxon>Micromonosporaceae</taxon>
        <taxon>Actinoplanes</taxon>
    </lineage>
</organism>
<dbReference type="Pfam" id="PF00685">
    <property type="entry name" value="Sulfotransfer_1"/>
    <property type="match status" value="1"/>
</dbReference>
<evidence type="ECO:0000256" key="1">
    <source>
        <dbReference type="ARBA" id="ARBA00005771"/>
    </source>
</evidence>
<dbReference type="InterPro" id="IPR000863">
    <property type="entry name" value="Sulfotransferase_dom"/>
</dbReference>
<evidence type="ECO:0000313" key="4">
    <source>
        <dbReference type="EMBL" id="SFF98416.1"/>
    </source>
</evidence>
<dbReference type="Proteomes" id="UP000199645">
    <property type="component" value="Unassembled WGS sequence"/>
</dbReference>
<gene>
    <name evidence="4" type="ORF">SAMN05421541_13829</name>
</gene>
<dbReference type="PANTHER" id="PTHR11783">
    <property type="entry name" value="SULFOTRANSFERASE SULT"/>
    <property type="match status" value="1"/>
</dbReference>
<dbReference type="SUPFAM" id="SSF52540">
    <property type="entry name" value="P-loop containing nucleoside triphosphate hydrolases"/>
    <property type="match status" value="1"/>
</dbReference>
<dbReference type="EMBL" id="FONV01000038">
    <property type="protein sequence ID" value="SFF98416.1"/>
    <property type="molecule type" value="Genomic_DNA"/>
</dbReference>
<name>A0A1I2NA83_9ACTN</name>
<keyword evidence="2 4" id="KW-0808">Transferase</keyword>
<sequence>MPSARYVNFREDSTRWADLRLRPDDIVITAPAKAGTTWLQTICALLIFQTADLPAPLPDLSPWPDARVTDATEVRARLAAQQHRRFLKTHTPLDGLPPDTGIRFLAAAREPLDIAVSFYHQQKNIDTGKLMRLLALPAPPPELPPLRDWLAAWIREEAEEVRDQVVSLPGVLHHITGSWRRRDRPDVLLVHYADLSADLDGQMRRIAAHLGITVREPVWPHLVRAATFTHVKQHADRFAPRGPIKSPSAFFRQGRNGAGAATLDEQDLAAYGERLRQLADPQLLQWLRR</sequence>
<evidence type="ECO:0000313" key="5">
    <source>
        <dbReference type="Proteomes" id="UP000199645"/>
    </source>
</evidence>
<dbReference type="OrthoDB" id="3399180at2"/>
<evidence type="ECO:0000259" key="3">
    <source>
        <dbReference type="Pfam" id="PF00685"/>
    </source>
</evidence>
<dbReference type="AlphaFoldDB" id="A0A1I2NA83"/>
<dbReference type="RefSeq" id="WP_093622367.1">
    <property type="nucleotide sequence ID" value="NZ_BOMT01000022.1"/>
</dbReference>
<proteinExistence type="inferred from homology"/>
<dbReference type="GO" id="GO:0008146">
    <property type="term" value="F:sulfotransferase activity"/>
    <property type="evidence" value="ECO:0007669"/>
    <property type="project" value="InterPro"/>
</dbReference>
<feature type="domain" description="Sulfotransferase" evidence="3">
    <location>
        <begin position="23"/>
        <end position="265"/>
    </location>
</feature>
<evidence type="ECO:0000256" key="2">
    <source>
        <dbReference type="ARBA" id="ARBA00022679"/>
    </source>
</evidence>
<reference evidence="4 5" key="1">
    <citation type="submission" date="2016-10" db="EMBL/GenBank/DDBJ databases">
        <authorList>
            <person name="de Groot N.N."/>
        </authorList>
    </citation>
    <scope>NUCLEOTIDE SEQUENCE [LARGE SCALE GENOMIC DNA]</scope>
    <source>
        <strain evidence="4 5">DSM 43019</strain>
    </source>
</reference>
<keyword evidence="5" id="KW-1185">Reference proteome</keyword>